<feature type="region of interest" description="Disordered" evidence="1">
    <location>
        <begin position="81"/>
        <end position="102"/>
    </location>
</feature>
<dbReference type="Proteomes" id="UP000735302">
    <property type="component" value="Unassembled WGS sequence"/>
</dbReference>
<dbReference type="EMBL" id="BLXT01004603">
    <property type="protein sequence ID" value="GFO15081.1"/>
    <property type="molecule type" value="Genomic_DNA"/>
</dbReference>
<name>A0AAV4B3P0_9GAST</name>
<keyword evidence="4" id="KW-1185">Reference proteome</keyword>
<keyword evidence="2" id="KW-0812">Transmembrane</keyword>
<dbReference type="Pfam" id="PF07801">
    <property type="entry name" value="DUF1647"/>
    <property type="match status" value="1"/>
</dbReference>
<keyword evidence="2" id="KW-1133">Transmembrane helix</keyword>
<feature type="region of interest" description="Disordered" evidence="1">
    <location>
        <begin position="41"/>
        <end position="65"/>
    </location>
</feature>
<accession>A0AAV4B3P0</accession>
<organism evidence="3 4">
    <name type="scientific">Plakobranchus ocellatus</name>
    <dbReference type="NCBI Taxonomy" id="259542"/>
    <lineage>
        <taxon>Eukaryota</taxon>
        <taxon>Metazoa</taxon>
        <taxon>Spiralia</taxon>
        <taxon>Lophotrochozoa</taxon>
        <taxon>Mollusca</taxon>
        <taxon>Gastropoda</taxon>
        <taxon>Heterobranchia</taxon>
        <taxon>Euthyneura</taxon>
        <taxon>Panpulmonata</taxon>
        <taxon>Sacoglossa</taxon>
        <taxon>Placobranchoidea</taxon>
        <taxon>Plakobranchidae</taxon>
        <taxon>Plakobranchus</taxon>
    </lineage>
</organism>
<dbReference type="PANTHER" id="PTHR31389:SF4">
    <property type="entry name" value="LD39211P"/>
    <property type="match status" value="1"/>
</dbReference>
<protein>
    <submittedName>
        <fullName evidence="3">Uncharacterized protein</fullName>
    </submittedName>
</protein>
<keyword evidence="2" id="KW-0472">Membrane</keyword>
<dbReference type="PANTHER" id="PTHR31389">
    <property type="entry name" value="LD39211P"/>
    <property type="match status" value="1"/>
</dbReference>
<dbReference type="AlphaFoldDB" id="A0AAV4B3P0"/>
<evidence type="ECO:0000313" key="4">
    <source>
        <dbReference type="Proteomes" id="UP000735302"/>
    </source>
</evidence>
<gene>
    <name evidence="3" type="ORF">PoB_004158600</name>
</gene>
<comment type="caution">
    <text evidence="3">The sequence shown here is derived from an EMBL/GenBank/DDBJ whole genome shotgun (WGS) entry which is preliminary data.</text>
</comment>
<evidence type="ECO:0000256" key="1">
    <source>
        <dbReference type="SAM" id="MobiDB-lite"/>
    </source>
</evidence>
<proteinExistence type="predicted"/>
<feature type="transmembrane region" description="Helical" evidence="2">
    <location>
        <begin position="9"/>
        <end position="28"/>
    </location>
</feature>
<feature type="compositionally biased region" description="Polar residues" evidence="1">
    <location>
        <begin position="48"/>
        <end position="65"/>
    </location>
</feature>
<reference evidence="3 4" key="1">
    <citation type="journal article" date="2021" name="Elife">
        <title>Chloroplast acquisition without the gene transfer in kleptoplastic sea slugs, Plakobranchus ocellatus.</title>
        <authorList>
            <person name="Maeda T."/>
            <person name="Takahashi S."/>
            <person name="Yoshida T."/>
            <person name="Shimamura S."/>
            <person name="Takaki Y."/>
            <person name="Nagai Y."/>
            <person name="Toyoda A."/>
            <person name="Suzuki Y."/>
            <person name="Arimoto A."/>
            <person name="Ishii H."/>
            <person name="Satoh N."/>
            <person name="Nishiyama T."/>
            <person name="Hasebe M."/>
            <person name="Maruyama T."/>
            <person name="Minagawa J."/>
            <person name="Obokata J."/>
            <person name="Shigenobu S."/>
        </authorList>
    </citation>
    <scope>NUCLEOTIDE SEQUENCE [LARGE SCALE GENOMIC DNA]</scope>
</reference>
<dbReference type="InterPro" id="IPR012444">
    <property type="entry name" value="DUF1647"/>
</dbReference>
<feature type="compositionally biased region" description="Basic and acidic residues" evidence="1">
    <location>
        <begin position="83"/>
        <end position="96"/>
    </location>
</feature>
<evidence type="ECO:0000313" key="3">
    <source>
        <dbReference type="EMBL" id="GFO15081.1"/>
    </source>
</evidence>
<sequence length="449" mass="52037">MTNLLSPRAFFIIYSGLLIFFICAYLYMDRVHLNTARTLSRSEDGVVTTDQNSSQHLGIKEQTLNKQNQGLGTKQSLLITAGGKEKSRETTKHEENNSELDNEDSALSMLVRMLRETLDLPNDAVERNTTRSCGIIDYSINAYQNHKPCVGAECKIRFNRTLDERLEDVLLSPQYQLTRRQLDAILSLARNVPEVDTIIASAASSSHYDEMQMMFKNLHFTVIPKLTNFHIVLFDIGLSQEERLMTESKCRCQVINFDFSLFPQHVADRHCYAWKPLLIRAMFARARKLVVWQDASVRWGQRFKVILQRTQVYGLQVFVGNGDKVTANTLHEMFEYMEEEECLFEWVPEICNAVAVYRTDNLNRRAIVNPWSRCALERSCICPQEPATCRRCSKLRPKRCHRFDQSALTLLLGKIYYDQRYKIEIPEAHKHVEILRGTRAPNFFMEQSN</sequence>
<evidence type="ECO:0000256" key="2">
    <source>
        <dbReference type="SAM" id="Phobius"/>
    </source>
</evidence>